<dbReference type="PROSITE" id="PS51257">
    <property type="entry name" value="PROKAR_LIPOPROTEIN"/>
    <property type="match status" value="1"/>
</dbReference>
<dbReference type="EMBL" id="JAUEPR010000015">
    <property type="protein sequence ID" value="KAK0477877.1"/>
    <property type="molecule type" value="Genomic_DNA"/>
</dbReference>
<comment type="caution">
    <text evidence="1">The sequence shown here is derived from an EMBL/GenBank/DDBJ whole genome shotgun (WGS) entry which is preliminary data.</text>
</comment>
<gene>
    <name evidence="1" type="ORF">IW261DRAFT_1565673</name>
</gene>
<protein>
    <submittedName>
        <fullName evidence="1">Uncharacterized protein</fullName>
    </submittedName>
</protein>
<evidence type="ECO:0000313" key="1">
    <source>
        <dbReference type="EMBL" id="KAK0477877.1"/>
    </source>
</evidence>
<accession>A0AA39P5D0</accession>
<dbReference type="Proteomes" id="UP001175227">
    <property type="component" value="Unassembled WGS sequence"/>
</dbReference>
<dbReference type="SUPFAM" id="SSF81301">
    <property type="entry name" value="Nucleotidyltransferase"/>
    <property type="match status" value="1"/>
</dbReference>
<evidence type="ECO:0000313" key="2">
    <source>
        <dbReference type="Proteomes" id="UP001175227"/>
    </source>
</evidence>
<dbReference type="InterPro" id="IPR043519">
    <property type="entry name" value="NT_sf"/>
</dbReference>
<sequence>MPPSRSQPLTSEEILRTAHATISSFLSLGIQGCLFGSVACLCYGATRVPNDVDVVITSSNQIGGPWDPEHLKDLLVQTDQNFYVISSKNPSANYRILYYDLSGLSRVSRELRRCCKVDVLVPGSMNIPPIPSSSVVWQLELRYPPPRELPVLPFILLLLLKLQGWMDHGNSDAAHVQAKQPIDVLDIRELLALFAAPTKATSNAWLEMRREGWVPQSFVDQGQMRVREFVRWYPDTEKAWRQIGLGYLPGS</sequence>
<reference evidence="1" key="1">
    <citation type="submission" date="2023-06" db="EMBL/GenBank/DDBJ databases">
        <authorList>
            <consortium name="Lawrence Berkeley National Laboratory"/>
            <person name="Ahrendt S."/>
            <person name="Sahu N."/>
            <person name="Indic B."/>
            <person name="Wong-Bajracharya J."/>
            <person name="Merenyi Z."/>
            <person name="Ke H.-M."/>
            <person name="Monk M."/>
            <person name="Kocsube S."/>
            <person name="Drula E."/>
            <person name="Lipzen A."/>
            <person name="Balint B."/>
            <person name="Henrissat B."/>
            <person name="Andreopoulos B."/>
            <person name="Martin F.M."/>
            <person name="Harder C.B."/>
            <person name="Rigling D."/>
            <person name="Ford K.L."/>
            <person name="Foster G.D."/>
            <person name="Pangilinan J."/>
            <person name="Papanicolaou A."/>
            <person name="Barry K."/>
            <person name="LaButti K."/>
            <person name="Viragh M."/>
            <person name="Koriabine M."/>
            <person name="Yan M."/>
            <person name="Riley R."/>
            <person name="Champramary S."/>
            <person name="Plett K.L."/>
            <person name="Tsai I.J."/>
            <person name="Slot J."/>
            <person name="Sipos G."/>
            <person name="Plett J."/>
            <person name="Nagy L.G."/>
            <person name="Grigoriev I.V."/>
        </authorList>
    </citation>
    <scope>NUCLEOTIDE SEQUENCE</scope>
    <source>
        <strain evidence="1">ICMP 16352</strain>
    </source>
</reference>
<proteinExistence type="predicted"/>
<name>A0AA39P5D0_9AGAR</name>
<keyword evidence="2" id="KW-1185">Reference proteome</keyword>
<organism evidence="1 2">
    <name type="scientific">Armillaria novae-zelandiae</name>
    <dbReference type="NCBI Taxonomy" id="153914"/>
    <lineage>
        <taxon>Eukaryota</taxon>
        <taxon>Fungi</taxon>
        <taxon>Dikarya</taxon>
        <taxon>Basidiomycota</taxon>
        <taxon>Agaricomycotina</taxon>
        <taxon>Agaricomycetes</taxon>
        <taxon>Agaricomycetidae</taxon>
        <taxon>Agaricales</taxon>
        <taxon>Marasmiineae</taxon>
        <taxon>Physalacriaceae</taxon>
        <taxon>Armillaria</taxon>
    </lineage>
</organism>
<dbReference type="AlphaFoldDB" id="A0AA39P5D0"/>